<reference evidence="1" key="1">
    <citation type="submission" date="2023-04" db="EMBL/GenBank/DDBJ databases">
        <authorList>
            <person name="Vijverberg K."/>
            <person name="Xiong W."/>
            <person name="Schranz E."/>
        </authorList>
    </citation>
    <scope>NUCLEOTIDE SEQUENCE</scope>
</reference>
<dbReference type="EMBL" id="OX465079">
    <property type="protein sequence ID" value="CAI9275876.1"/>
    <property type="molecule type" value="Genomic_DNA"/>
</dbReference>
<protein>
    <submittedName>
        <fullName evidence="1">Uncharacterized protein</fullName>
    </submittedName>
</protein>
<evidence type="ECO:0000313" key="2">
    <source>
        <dbReference type="Proteomes" id="UP001177003"/>
    </source>
</evidence>
<dbReference type="Proteomes" id="UP001177003">
    <property type="component" value="Chromosome 3"/>
</dbReference>
<accession>A0AA36DY90</accession>
<keyword evidence="2" id="KW-1185">Reference proteome</keyword>
<name>A0AA36DY90_LACSI</name>
<gene>
    <name evidence="1" type="ORF">LSALG_LOCUS15895</name>
</gene>
<organism evidence="1 2">
    <name type="scientific">Lactuca saligna</name>
    <name type="common">Willowleaf lettuce</name>
    <dbReference type="NCBI Taxonomy" id="75948"/>
    <lineage>
        <taxon>Eukaryota</taxon>
        <taxon>Viridiplantae</taxon>
        <taxon>Streptophyta</taxon>
        <taxon>Embryophyta</taxon>
        <taxon>Tracheophyta</taxon>
        <taxon>Spermatophyta</taxon>
        <taxon>Magnoliopsida</taxon>
        <taxon>eudicotyledons</taxon>
        <taxon>Gunneridae</taxon>
        <taxon>Pentapetalae</taxon>
        <taxon>asterids</taxon>
        <taxon>campanulids</taxon>
        <taxon>Asterales</taxon>
        <taxon>Asteraceae</taxon>
        <taxon>Cichorioideae</taxon>
        <taxon>Cichorieae</taxon>
        <taxon>Lactucinae</taxon>
        <taxon>Lactuca</taxon>
    </lineage>
</organism>
<dbReference type="AlphaFoldDB" id="A0AA36DY90"/>
<sequence>MNKGVGSSDDGVSLMVVSTCSDGVTGVTASSSDIIGRTGLLGGYEGSPTVSFVILKVSWNMFLCIVCHTNGQIQIMQPWLRPLALRMCSYARGNLRGHDRQGRGNTMRILLVVRSRYVCRVAECVLGGAGPSVPTTRPEGMPGGWRPAGAAMLGQPRQLRGPPA</sequence>
<proteinExistence type="predicted"/>
<evidence type="ECO:0000313" key="1">
    <source>
        <dbReference type="EMBL" id="CAI9275876.1"/>
    </source>
</evidence>